<evidence type="ECO:0000256" key="3">
    <source>
        <dbReference type="ARBA" id="ARBA00022692"/>
    </source>
</evidence>
<comment type="similarity">
    <text evidence="2 7">Belongs to the Tic20 family.</text>
</comment>
<evidence type="ECO:0000256" key="2">
    <source>
        <dbReference type="ARBA" id="ARBA00009596"/>
    </source>
</evidence>
<comment type="caution">
    <text evidence="9">The sequence shown here is derived from an EMBL/GenBank/DDBJ whole genome shotgun (WGS) entry which is preliminary data.</text>
</comment>
<evidence type="ECO:0000313" key="10">
    <source>
        <dbReference type="Proteomes" id="UP001055712"/>
    </source>
</evidence>
<name>A0A9D4TXW4_CHLVU</name>
<reference evidence="9" key="2">
    <citation type="submission" date="2020-11" db="EMBL/GenBank/DDBJ databases">
        <authorList>
            <person name="Cecchin M."/>
            <person name="Marcolungo L."/>
            <person name="Rossato M."/>
            <person name="Girolomoni L."/>
            <person name="Cosentino E."/>
            <person name="Cuine S."/>
            <person name="Li-Beisson Y."/>
            <person name="Delledonne M."/>
            <person name="Ballottari M."/>
        </authorList>
    </citation>
    <scope>NUCLEOTIDE SEQUENCE</scope>
    <source>
        <strain evidence="9">211/11P</strain>
        <tissue evidence="9">Whole cell</tissue>
    </source>
</reference>
<feature type="compositionally biased region" description="Low complexity" evidence="8">
    <location>
        <begin position="53"/>
        <end position="78"/>
    </location>
</feature>
<keyword evidence="5 7" id="KW-1133">Transmembrane helix</keyword>
<keyword evidence="6 7" id="KW-0472">Membrane</keyword>
<evidence type="ECO:0000313" key="9">
    <source>
        <dbReference type="EMBL" id="KAI3436597.1"/>
    </source>
</evidence>
<keyword evidence="3 7" id="KW-0812">Transmembrane</keyword>
<feature type="transmembrane region" description="Helical" evidence="7">
    <location>
        <begin position="106"/>
        <end position="130"/>
    </location>
</feature>
<evidence type="ECO:0000256" key="8">
    <source>
        <dbReference type="SAM" id="MobiDB-lite"/>
    </source>
</evidence>
<feature type="region of interest" description="Disordered" evidence="8">
    <location>
        <begin position="53"/>
        <end position="100"/>
    </location>
</feature>
<evidence type="ECO:0000256" key="4">
    <source>
        <dbReference type="ARBA" id="ARBA00022780"/>
    </source>
</evidence>
<proteinExistence type="inferred from homology"/>
<sequence>MSLAAAARPVLGVRMMASRSPAAATAGQRAARVPLSARLGACVPSIASISQITGSSSSFSSSSRRQQQQRQHGRQQLSVSARARDPDALDDGGEQTEAANKEPPSLFWRCFAALCYLVPWIDSISLGAVMYAKFRNLLLFYYVPGPLASVYFGSQFAPLIIFFVMFLSIVKNTKLHHFVRFNCMQAIMLDIVVMLFHILRAYLPSELKWSIIGQYADMFGFTCCMATILYAVFWTVRGYYGDIPFVSESVYHQVQLSEYA</sequence>
<dbReference type="GO" id="GO:0009706">
    <property type="term" value="C:chloroplast inner membrane"/>
    <property type="evidence" value="ECO:0007669"/>
    <property type="project" value="UniProtKB-SubCell"/>
</dbReference>
<dbReference type="InterPro" id="IPR005691">
    <property type="entry name" value="Tic20"/>
</dbReference>
<keyword evidence="7" id="KW-0934">Plastid</keyword>
<evidence type="ECO:0000256" key="6">
    <source>
        <dbReference type="ARBA" id="ARBA00023136"/>
    </source>
</evidence>
<feature type="transmembrane region" description="Helical" evidence="7">
    <location>
        <begin position="150"/>
        <end position="170"/>
    </location>
</feature>
<comment type="subcellular location">
    <subcellularLocation>
        <location evidence="1">Plastid</location>
        <location evidence="1">Chloroplast inner membrane</location>
        <topology evidence="1">Multi-pass membrane protein</topology>
    </subcellularLocation>
    <subcellularLocation>
        <location evidence="7">Plastid</location>
        <location evidence="7">Chloroplast membrane</location>
        <topology evidence="7">Multi-pass membrane protein</topology>
    </subcellularLocation>
</comment>
<dbReference type="AlphaFoldDB" id="A0A9D4TXW4"/>
<feature type="transmembrane region" description="Helical" evidence="7">
    <location>
        <begin position="182"/>
        <end position="203"/>
    </location>
</feature>
<gene>
    <name evidence="9" type="ORF">D9Q98_006014</name>
</gene>
<reference evidence="9" key="1">
    <citation type="journal article" date="2019" name="Plant J.">
        <title>Chlorella vulgaris genome assembly and annotation reveals the molecular basis for metabolic acclimation to high light conditions.</title>
        <authorList>
            <person name="Cecchin M."/>
            <person name="Marcolungo L."/>
            <person name="Rossato M."/>
            <person name="Girolomoni L."/>
            <person name="Cosentino E."/>
            <person name="Cuine S."/>
            <person name="Li-Beisson Y."/>
            <person name="Delledonne M."/>
            <person name="Ballottari M."/>
        </authorList>
    </citation>
    <scope>NUCLEOTIDE SEQUENCE</scope>
    <source>
        <strain evidence="9">211/11P</strain>
    </source>
</reference>
<protein>
    <recommendedName>
        <fullName evidence="7">Protein TIC 20</fullName>
    </recommendedName>
</protein>
<evidence type="ECO:0000256" key="5">
    <source>
        <dbReference type="ARBA" id="ARBA00022989"/>
    </source>
</evidence>
<keyword evidence="7" id="KW-0150">Chloroplast</keyword>
<keyword evidence="4" id="KW-1001">Plastid inner membrane</keyword>
<dbReference type="EMBL" id="SIDB01000002">
    <property type="protein sequence ID" value="KAI3436597.1"/>
    <property type="molecule type" value="Genomic_DNA"/>
</dbReference>
<dbReference type="PANTHER" id="PTHR33510:SF9">
    <property type="entry name" value="HIT-TYPE ZINC FINGER FAMILY PROTEIN-RELATED"/>
    <property type="match status" value="1"/>
</dbReference>
<comment type="function">
    <text evidence="7">Involved in protein precursor import into chloroplasts.</text>
</comment>
<organism evidence="9 10">
    <name type="scientific">Chlorella vulgaris</name>
    <name type="common">Green alga</name>
    <dbReference type="NCBI Taxonomy" id="3077"/>
    <lineage>
        <taxon>Eukaryota</taxon>
        <taxon>Viridiplantae</taxon>
        <taxon>Chlorophyta</taxon>
        <taxon>core chlorophytes</taxon>
        <taxon>Trebouxiophyceae</taxon>
        <taxon>Chlorellales</taxon>
        <taxon>Chlorellaceae</taxon>
        <taxon>Chlorella clade</taxon>
        <taxon>Chlorella</taxon>
    </lineage>
</organism>
<dbReference type="PANTHER" id="PTHR33510">
    <property type="entry name" value="PROTEIN TIC 20-II, CHLOROPLASTIC"/>
    <property type="match status" value="1"/>
</dbReference>
<dbReference type="Proteomes" id="UP001055712">
    <property type="component" value="Unassembled WGS sequence"/>
</dbReference>
<evidence type="ECO:0000256" key="1">
    <source>
        <dbReference type="ARBA" id="ARBA00004478"/>
    </source>
</evidence>
<dbReference type="Pfam" id="PF16166">
    <property type="entry name" value="TIC20"/>
    <property type="match status" value="1"/>
</dbReference>
<dbReference type="OrthoDB" id="602284at2759"/>
<accession>A0A9D4TXW4</accession>
<keyword evidence="10" id="KW-1185">Reference proteome</keyword>
<feature type="transmembrane region" description="Helical" evidence="7">
    <location>
        <begin position="215"/>
        <end position="236"/>
    </location>
</feature>
<evidence type="ECO:0000256" key="7">
    <source>
        <dbReference type="RuleBase" id="RU367003"/>
    </source>
</evidence>